<dbReference type="STRING" id="1836467.BTR34_09410"/>
<dbReference type="SUPFAM" id="SSF56935">
    <property type="entry name" value="Porins"/>
    <property type="match status" value="1"/>
</dbReference>
<gene>
    <name evidence="2" type="ORF">A9200_01040</name>
</gene>
<organism evidence="2 3">
    <name type="scientific">Maribacter hydrothermalis</name>
    <dbReference type="NCBI Taxonomy" id="1836467"/>
    <lineage>
        <taxon>Bacteria</taxon>
        <taxon>Pseudomonadati</taxon>
        <taxon>Bacteroidota</taxon>
        <taxon>Flavobacteriia</taxon>
        <taxon>Flavobacteriales</taxon>
        <taxon>Flavobacteriaceae</taxon>
        <taxon>Maribacter</taxon>
    </lineage>
</organism>
<dbReference type="Pfam" id="PF07396">
    <property type="entry name" value="Porin_O_P"/>
    <property type="match status" value="1"/>
</dbReference>
<name>A0A1B7ZEM0_9FLAO</name>
<dbReference type="EMBL" id="LZFP01000001">
    <property type="protein sequence ID" value="OBR42007.1"/>
    <property type="molecule type" value="Genomic_DNA"/>
</dbReference>
<proteinExistence type="predicted"/>
<dbReference type="Gene3D" id="2.40.160.10">
    <property type="entry name" value="Porin"/>
    <property type="match status" value="1"/>
</dbReference>
<dbReference type="OrthoDB" id="5442696at2"/>
<sequence>MRINFNLLWAFFLISFGVLSQETNSPPFGKGLFNLVGQDSSWTMKVGTRMQILATSNWGVIDGNIVNPEQNFLIRRARLKFDGYAYSPKLEYKLELGLSNRDLSGGSQFTSNSPRYIYDAVVKWNFHKNFVLWFGQTKLPGNIERVISSANLMQVDRSLLNSRFNIDRDMGFQLRHHHYVSDKFLIREIFALSQGEGRNITTGNLGGHQYTSRLELLPFGTFESKGDYKGSDQKREQTPKLMLAATYDINKNAVKTRSNQGSYMFTDYGFYETDISTLYVDAMFKYNGFSFMGEYAHRSAKDPLAKNLDGTLTGDEVQVGNGLNLQTGYLFKNDWEISGRFTTIKLDREITGINPQSQYTFGLSKYIVGHSLKVQTDLSYLSEETGNDALMYRLQLDIHF</sequence>
<evidence type="ECO:0000313" key="2">
    <source>
        <dbReference type="EMBL" id="OBR42007.1"/>
    </source>
</evidence>
<dbReference type="InterPro" id="IPR010870">
    <property type="entry name" value="Porin_O/P"/>
</dbReference>
<dbReference type="KEGG" id="mart:BTR34_09410"/>
<dbReference type="RefSeq" id="WP_068480616.1">
    <property type="nucleotide sequence ID" value="NZ_CP018760.1"/>
</dbReference>
<dbReference type="Proteomes" id="UP000092164">
    <property type="component" value="Unassembled WGS sequence"/>
</dbReference>
<dbReference type="InterPro" id="IPR023614">
    <property type="entry name" value="Porin_dom_sf"/>
</dbReference>
<comment type="caution">
    <text evidence="2">The sequence shown here is derived from an EMBL/GenBank/DDBJ whole genome shotgun (WGS) entry which is preliminary data.</text>
</comment>
<feature type="chain" id="PRO_5008602572" evidence="1">
    <location>
        <begin position="21"/>
        <end position="400"/>
    </location>
</feature>
<keyword evidence="1" id="KW-0732">Signal</keyword>
<feature type="signal peptide" evidence="1">
    <location>
        <begin position="1"/>
        <end position="20"/>
    </location>
</feature>
<accession>A0A1B7ZEM0</accession>
<evidence type="ECO:0000313" key="3">
    <source>
        <dbReference type="Proteomes" id="UP000092164"/>
    </source>
</evidence>
<evidence type="ECO:0000256" key="1">
    <source>
        <dbReference type="SAM" id="SignalP"/>
    </source>
</evidence>
<keyword evidence="3" id="KW-1185">Reference proteome</keyword>
<reference evidence="3" key="1">
    <citation type="submission" date="2016-06" db="EMBL/GenBank/DDBJ databases">
        <authorList>
            <person name="Zhan P."/>
        </authorList>
    </citation>
    <scope>NUCLEOTIDE SEQUENCE [LARGE SCALE GENOMIC DNA]</scope>
    <source>
        <strain evidence="3">T28</strain>
    </source>
</reference>
<protein>
    <submittedName>
        <fullName evidence="2">Porin</fullName>
    </submittedName>
</protein>
<dbReference type="AlphaFoldDB" id="A0A1B7ZEM0"/>